<dbReference type="STRING" id="1891224.BBP83_11205"/>
<reference evidence="1 2" key="1">
    <citation type="submission" date="2016-07" db="EMBL/GenBank/DDBJ databases">
        <title>Acinetobacter sp. ANC 4603.</title>
        <authorList>
            <person name="Radolfova-Krizova L."/>
            <person name="Nemec A."/>
        </authorList>
    </citation>
    <scope>NUCLEOTIDE SEQUENCE [LARGE SCALE GENOMIC DNA]</scope>
    <source>
        <strain evidence="1 2">ANC 4603</strain>
    </source>
</reference>
<accession>A0A1C3CUQ0</accession>
<protein>
    <submittedName>
        <fullName evidence="1">Uncharacterized protein</fullName>
    </submittedName>
</protein>
<dbReference type="EMBL" id="MBDL01000011">
    <property type="protein sequence ID" value="ODA12448.1"/>
    <property type="molecule type" value="Genomic_DNA"/>
</dbReference>
<evidence type="ECO:0000313" key="1">
    <source>
        <dbReference type="EMBL" id="ODA12448.1"/>
    </source>
</evidence>
<evidence type="ECO:0000313" key="2">
    <source>
        <dbReference type="Proteomes" id="UP000186553"/>
    </source>
</evidence>
<gene>
    <name evidence="1" type="ORF">BBP83_11205</name>
</gene>
<proteinExistence type="predicted"/>
<dbReference type="AlphaFoldDB" id="A0A1C3CUQ0"/>
<dbReference type="Proteomes" id="UP000186553">
    <property type="component" value="Unassembled WGS sequence"/>
</dbReference>
<sequence>MKHKIEKITKDGLVHINCTICGTEDTFETFDDTNKFKTQTLANDWELGMQSNLTCLTCNRTTPFYNWSVKDHFY</sequence>
<keyword evidence="2" id="KW-1185">Reference proteome</keyword>
<organism evidence="1 2">
    <name type="scientific">Acinetobacter celticus</name>
    <dbReference type="NCBI Taxonomy" id="1891224"/>
    <lineage>
        <taxon>Bacteria</taxon>
        <taxon>Pseudomonadati</taxon>
        <taxon>Pseudomonadota</taxon>
        <taxon>Gammaproteobacteria</taxon>
        <taxon>Moraxellales</taxon>
        <taxon>Moraxellaceae</taxon>
        <taxon>Acinetobacter</taxon>
    </lineage>
</organism>
<dbReference type="RefSeq" id="WP_068888957.1">
    <property type="nucleotide sequence ID" value="NZ_CBCRUU010000014.1"/>
</dbReference>
<comment type="caution">
    <text evidence="1">The sequence shown here is derived from an EMBL/GenBank/DDBJ whole genome shotgun (WGS) entry which is preliminary data.</text>
</comment>
<name>A0A1C3CUQ0_9GAMM</name>